<feature type="transmembrane region" description="Helical" evidence="1">
    <location>
        <begin position="15"/>
        <end position="33"/>
    </location>
</feature>
<keyword evidence="1" id="KW-0472">Membrane</keyword>
<comment type="caution">
    <text evidence="2">The sequence shown here is derived from an EMBL/GenBank/DDBJ whole genome shotgun (WGS) entry which is preliminary data.</text>
</comment>
<reference evidence="2" key="1">
    <citation type="submission" date="2021-07" db="EMBL/GenBank/DDBJ databases">
        <title>Genomic diversity and antimicrobial resistance of Prevotella spp. isolated from chronic lung disease airways.</title>
        <authorList>
            <person name="Webb K.A."/>
            <person name="Olagoke O.S."/>
            <person name="Baird T."/>
            <person name="Neill J."/>
            <person name="Pham A."/>
            <person name="Wells T.J."/>
            <person name="Ramsay K.A."/>
            <person name="Bell S.C."/>
            <person name="Sarovich D.S."/>
            <person name="Price E.P."/>
        </authorList>
    </citation>
    <scope>NUCLEOTIDE SEQUENCE</scope>
    <source>
        <strain evidence="2">SCHI0047.S.3</strain>
    </source>
</reference>
<organism evidence="2 3">
    <name type="scientific">Segatella salivae</name>
    <dbReference type="NCBI Taxonomy" id="228604"/>
    <lineage>
        <taxon>Bacteria</taxon>
        <taxon>Pseudomonadati</taxon>
        <taxon>Bacteroidota</taxon>
        <taxon>Bacteroidia</taxon>
        <taxon>Bacteroidales</taxon>
        <taxon>Prevotellaceae</taxon>
        <taxon>Segatella</taxon>
    </lineage>
</organism>
<sequence>MLYRIAHILRDKFPWIWESIGVINSFLFALRYGKRMKKITGILKSFSLSSNQTSEETSKSSLFNIEALTKENVSLLSRMFAEQPASAFDFFKPHGFGDRPLSKLIRDKSFLAYIVTVNNDDNQPVCVGYFFQRSFFWGKSFRGYMTDFRWRRKGINKLMNQCATEISSFLGLHVYGTIAPENIASMKSAQAANDIKIIETLRNGDYLVEYLPKS</sequence>
<name>A0AAW4NTU6_9BACT</name>
<evidence type="ECO:0000256" key="1">
    <source>
        <dbReference type="SAM" id="Phobius"/>
    </source>
</evidence>
<dbReference type="Proteomes" id="UP001196873">
    <property type="component" value="Unassembled WGS sequence"/>
</dbReference>
<protein>
    <submittedName>
        <fullName evidence="2">Transcriptional regulator</fullName>
    </submittedName>
</protein>
<dbReference type="SUPFAM" id="SSF55729">
    <property type="entry name" value="Acyl-CoA N-acyltransferases (Nat)"/>
    <property type="match status" value="1"/>
</dbReference>
<evidence type="ECO:0000313" key="2">
    <source>
        <dbReference type="EMBL" id="MBW4866896.1"/>
    </source>
</evidence>
<keyword evidence="1" id="KW-1133">Transmembrane helix</keyword>
<dbReference type="RefSeq" id="WP_007134102.1">
    <property type="nucleotide sequence ID" value="NZ_CABKPN010000001.1"/>
</dbReference>
<gene>
    <name evidence="2" type="ORF">KZY68_12985</name>
</gene>
<dbReference type="AlphaFoldDB" id="A0AAW4NTU6"/>
<evidence type="ECO:0000313" key="3">
    <source>
        <dbReference type="Proteomes" id="UP001196873"/>
    </source>
</evidence>
<keyword evidence="1" id="KW-0812">Transmembrane</keyword>
<accession>A0AAW4NTU6</accession>
<dbReference type="InterPro" id="IPR016181">
    <property type="entry name" value="Acyl_CoA_acyltransferase"/>
</dbReference>
<dbReference type="EMBL" id="JAHXRF010000025">
    <property type="protein sequence ID" value="MBW4866896.1"/>
    <property type="molecule type" value="Genomic_DNA"/>
</dbReference>
<proteinExistence type="predicted"/>